<protein>
    <submittedName>
        <fullName evidence="2">Uncharacterized protein</fullName>
    </submittedName>
</protein>
<dbReference type="AlphaFoldDB" id="A0A8T3E3Y8"/>
<sequence>MVVGGRPSVEIAQRKSEIDGRADLRESVNWKNPLYPASKSKATAPQPCRHMTFCPNTIASAFDWPTPLKKHPSPRPGVLSPALTLTTREFNQHQNVRGFPPPSFPKTTTQEEGVSQHPYNRHTVFLSGYCEGPWGSHAAQIADPLGSAPPRPPNTSSIELTFEEIEGKTYPFPPRNPCHFAFPGAVGTLPEECCSGEETISAAGRRQCHVSVISL</sequence>
<name>A0A8T3E3Y8_9TELE</name>
<gene>
    <name evidence="2" type="ORF">AGOR_G00001200</name>
</gene>
<dbReference type="EMBL" id="JAERUA010000001">
    <property type="protein sequence ID" value="KAI1904002.1"/>
    <property type="molecule type" value="Genomic_DNA"/>
</dbReference>
<accession>A0A8T3E3Y8</accession>
<reference evidence="2" key="1">
    <citation type="submission" date="2021-01" db="EMBL/GenBank/DDBJ databases">
        <authorList>
            <person name="Zahm M."/>
            <person name="Roques C."/>
            <person name="Cabau C."/>
            <person name="Klopp C."/>
            <person name="Donnadieu C."/>
            <person name="Jouanno E."/>
            <person name="Lampietro C."/>
            <person name="Louis A."/>
            <person name="Herpin A."/>
            <person name="Echchiki A."/>
            <person name="Berthelot C."/>
            <person name="Parey E."/>
            <person name="Roest-Crollius H."/>
            <person name="Braasch I."/>
            <person name="Postlethwait J."/>
            <person name="Bobe J."/>
            <person name="Montfort J."/>
            <person name="Bouchez O."/>
            <person name="Begum T."/>
            <person name="Mejri S."/>
            <person name="Adams A."/>
            <person name="Chen W.-J."/>
            <person name="Guiguen Y."/>
        </authorList>
    </citation>
    <scope>NUCLEOTIDE SEQUENCE</scope>
    <source>
        <tissue evidence="2">Blood</tissue>
    </source>
</reference>
<evidence type="ECO:0000313" key="3">
    <source>
        <dbReference type="Proteomes" id="UP000829720"/>
    </source>
</evidence>
<organism evidence="2 3">
    <name type="scientific">Albula goreensis</name>
    <dbReference type="NCBI Taxonomy" id="1534307"/>
    <lineage>
        <taxon>Eukaryota</taxon>
        <taxon>Metazoa</taxon>
        <taxon>Chordata</taxon>
        <taxon>Craniata</taxon>
        <taxon>Vertebrata</taxon>
        <taxon>Euteleostomi</taxon>
        <taxon>Actinopterygii</taxon>
        <taxon>Neopterygii</taxon>
        <taxon>Teleostei</taxon>
        <taxon>Albuliformes</taxon>
        <taxon>Albulidae</taxon>
        <taxon>Albula</taxon>
    </lineage>
</organism>
<comment type="caution">
    <text evidence="2">The sequence shown here is derived from an EMBL/GenBank/DDBJ whole genome shotgun (WGS) entry which is preliminary data.</text>
</comment>
<evidence type="ECO:0000313" key="2">
    <source>
        <dbReference type="EMBL" id="KAI1904002.1"/>
    </source>
</evidence>
<keyword evidence="3" id="KW-1185">Reference proteome</keyword>
<evidence type="ECO:0000256" key="1">
    <source>
        <dbReference type="SAM" id="MobiDB-lite"/>
    </source>
</evidence>
<dbReference type="Proteomes" id="UP000829720">
    <property type="component" value="Unassembled WGS sequence"/>
</dbReference>
<feature type="region of interest" description="Disordered" evidence="1">
    <location>
        <begin position="94"/>
        <end position="115"/>
    </location>
</feature>
<proteinExistence type="predicted"/>